<dbReference type="InterPro" id="IPR003141">
    <property type="entry name" value="Pol/His_phosphatase_N"/>
</dbReference>
<evidence type="ECO:0000259" key="1">
    <source>
        <dbReference type="SMART" id="SM00481"/>
    </source>
</evidence>
<dbReference type="Pfam" id="PF02811">
    <property type="entry name" value="PHP"/>
    <property type="match status" value="1"/>
</dbReference>
<dbReference type="EMBL" id="JGZO01000002">
    <property type="protein sequence ID" value="KFI95454.1"/>
    <property type="molecule type" value="Genomic_DNA"/>
</dbReference>
<dbReference type="Gene3D" id="3.20.20.140">
    <property type="entry name" value="Metal-dependent hydrolases"/>
    <property type="match status" value="1"/>
</dbReference>
<dbReference type="eggNOG" id="COG0613">
    <property type="taxonomic scope" value="Bacteria"/>
</dbReference>
<dbReference type="GeneID" id="85165475"/>
<dbReference type="Gene3D" id="1.10.150.650">
    <property type="match status" value="1"/>
</dbReference>
<dbReference type="RefSeq" id="WP_033519235.1">
    <property type="nucleotide sequence ID" value="NZ_CAJPMS010000002.1"/>
</dbReference>
<dbReference type="CDD" id="cd07438">
    <property type="entry name" value="PHP_HisPPase_AMP"/>
    <property type="match status" value="1"/>
</dbReference>
<keyword evidence="3" id="KW-1185">Reference proteome</keyword>
<organism evidence="2 3">
    <name type="scientific">Bifidobacterium scardovii</name>
    <dbReference type="NCBI Taxonomy" id="158787"/>
    <lineage>
        <taxon>Bacteria</taxon>
        <taxon>Bacillati</taxon>
        <taxon>Actinomycetota</taxon>
        <taxon>Actinomycetes</taxon>
        <taxon>Bifidobacteriales</taxon>
        <taxon>Bifidobacteriaceae</taxon>
        <taxon>Bifidobacterium</taxon>
    </lineage>
</organism>
<dbReference type="GO" id="GO:0035312">
    <property type="term" value="F:5'-3' DNA exonuclease activity"/>
    <property type="evidence" value="ECO:0007669"/>
    <property type="project" value="TreeGrafter"/>
</dbReference>
<proteinExistence type="predicted"/>
<dbReference type="GO" id="GO:0004534">
    <property type="term" value="F:5'-3' RNA exonuclease activity"/>
    <property type="evidence" value="ECO:0007669"/>
    <property type="project" value="TreeGrafter"/>
</dbReference>
<protein>
    <submittedName>
        <fullName evidence="2">Phosphoesterase</fullName>
    </submittedName>
</protein>
<dbReference type="InterPro" id="IPR016195">
    <property type="entry name" value="Pol/histidinol_Pase-like"/>
</dbReference>
<evidence type="ECO:0000313" key="3">
    <source>
        <dbReference type="Proteomes" id="UP000029033"/>
    </source>
</evidence>
<dbReference type="InterPro" id="IPR052018">
    <property type="entry name" value="PHP_domain"/>
</dbReference>
<evidence type="ECO:0000313" key="2">
    <source>
        <dbReference type="EMBL" id="KFI95454.1"/>
    </source>
</evidence>
<dbReference type="Proteomes" id="UP000029033">
    <property type="component" value="Unassembled WGS sequence"/>
</dbReference>
<dbReference type="PANTHER" id="PTHR42924:SF3">
    <property type="entry name" value="POLYMERASE_HISTIDINOL PHOSPHATASE N-TERMINAL DOMAIN-CONTAINING PROTEIN"/>
    <property type="match status" value="1"/>
</dbReference>
<gene>
    <name evidence="2" type="ORF">BSCA_0484</name>
</gene>
<dbReference type="SUPFAM" id="SSF89550">
    <property type="entry name" value="PHP domain-like"/>
    <property type="match status" value="1"/>
</dbReference>
<sequence length="302" mass="32827">MTRVDIPSAPPLRGWDLHCHTAFSDGTETPATLIGQAKDLGLLGVGIADHDTTAGWPLAEQAASDAGMPLLRGTEITAGDEDVSVHMLAFQYNPRNRHICELFASTRAARLKRTKRMVELLSRDYPITWDSVLEQVREGEKTTIGRPHIADALVAAGVYPTRSDAFADVVSTSSKYYIPTPSPSTHEVVRAVGEAGGVTIIAHAGDISRNRRLLSDGQILRLVDEGLDGLEVWHRGNPPEQRERLLGIARKHDLLVTGGSDWHGRGKPNRLGENLTDADTVAEIVRRGAIPLWAANGPSRRP</sequence>
<dbReference type="PANTHER" id="PTHR42924">
    <property type="entry name" value="EXONUCLEASE"/>
    <property type="match status" value="1"/>
</dbReference>
<comment type="caution">
    <text evidence="2">The sequence shown here is derived from an EMBL/GenBank/DDBJ whole genome shotgun (WGS) entry which is preliminary data.</text>
</comment>
<reference evidence="2 3" key="1">
    <citation type="submission" date="2014-03" db="EMBL/GenBank/DDBJ databases">
        <title>Genomics of Bifidobacteria.</title>
        <authorList>
            <person name="Ventura M."/>
            <person name="Milani C."/>
            <person name="Lugli G.A."/>
        </authorList>
    </citation>
    <scope>NUCLEOTIDE SEQUENCE [LARGE SCALE GENOMIC DNA]</scope>
    <source>
        <strain evidence="2 3">LMG 21589</strain>
    </source>
</reference>
<name>A0A087DIV4_9BIFI</name>
<dbReference type="STRING" id="158787.BSCA_0484"/>
<dbReference type="InterPro" id="IPR004013">
    <property type="entry name" value="PHP_dom"/>
</dbReference>
<feature type="domain" description="Polymerase/histidinol phosphatase N-terminal" evidence="1">
    <location>
        <begin position="15"/>
        <end position="80"/>
    </location>
</feature>
<dbReference type="AlphaFoldDB" id="A0A087DIV4"/>
<dbReference type="OrthoDB" id="9804333at2"/>
<dbReference type="SMART" id="SM00481">
    <property type="entry name" value="POLIIIAc"/>
    <property type="match status" value="1"/>
</dbReference>
<accession>A0A087DIV4</accession>